<dbReference type="Proteomes" id="UP000285710">
    <property type="component" value="Unassembled WGS sequence"/>
</dbReference>
<accession>A0A443IRL9</accession>
<dbReference type="InterPro" id="IPR036930">
    <property type="entry name" value="WGR_dom_sf"/>
</dbReference>
<dbReference type="EMBL" id="SAUX01000044">
    <property type="protein sequence ID" value="RWR25890.1"/>
    <property type="molecule type" value="Genomic_DNA"/>
</dbReference>
<feature type="region of interest" description="Disordered" evidence="1">
    <location>
        <begin position="80"/>
        <end position="116"/>
    </location>
</feature>
<dbReference type="AlphaFoldDB" id="A0A443IRL9"/>
<evidence type="ECO:0000256" key="1">
    <source>
        <dbReference type="SAM" id="MobiDB-lite"/>
    </source>
</evidence>
<evidence type="ECO:0000313" key="7">
    <source>
        <dbReference type="Proteomes" id="UP000285295"/>
    </source>
</evidence>
<evidence type="ECO:0000259" key="2">
    <source>
        <dbReference type="PROSITE" id="PS51977"/>
    </source>
</evidence>
<name>A0A443IRL9_9RHOB</name>
<reference evidence="6 7" key="1">
    <citation type="submission" date="2019-01" db="EMBL/GenBank/DDBJ databases">
        <title>Sinorhodobacter populi sp. nov. isolated from the symptomatic bark tissue of Populus euramericana canker.</title>
        <authorList>
            <person name="Xu G."/>
        </authorList>
    </citation>
    <scope>NUCLEOTIDE SEQUENCE [LARGE SCALE GENOMIC DNA]</scope>
    <source>
        <strain evidence="5 6">07D10-4-3</strain>
        <strain evidence="3 8">2D-5</strain>
        <strain evidence="4 7">D19-10-3-21</strain>
    </source>
</reference>
<comment type="caution">
    <text evidence="3">The sequence shown here is derived from an EMBL/GenBank/DDBJ whole genome shotgun (WGS) entry which is preliminary data.</text>
</comment>
<gene>
    <name evidence="5" type="ORF">D2T29_21030</name>
    <name evidence="4" type="ORF">D2T31_21435</name>
    <name evidence="3" type="ORF">D2T33_14390</name>
</gene>
<dbReference type="EMBL" id="SAUY01000050">
    <property type="protein sequence ID" value="RWR26207.1"/>
    <property type="molecule type" value="Genomic_DNA"/>
</dbReference>
<sequence>MQDESDPSVHLLRIDAGRNMRRFYAAGLQPTLFGGASVMRYWGRIGSSGRIMIETFESPEEARLALGKLVRGKRKRGYFEGKDPCAVSEERPDSEAPLIDTTEERPAGRLHRLSND</sequence>
<dbReference type="Proteomes" id="UP000285295">
    <property type="component" value="Unassembled WGS sequence"/>
</dbReference>
<evidence type="ECO:0000313" key="8">
    <source>
        <dbReference type="Proteomes" id="UP000285710"/>
    </source>
</evidence>
<dbReference type="CDD" id="cd07996">
    <property type="entry name" value="WGR_MMR_like"/>
    <property type="match status" value="1"/>
</dbReference>
<dbReference type="InterPro" id="IPR008893">
    <property type="entry name" value="WGR_domain"/>
</dbReference>
<evidence type="ECO:0000313" key="6">
    <source>
        <dbReference type="Proteomes" id="UP000284451"/>
    </source>
</evidence>
<keyword evidence="8" id="KW-1185">Reference proteome</keyword>
<proteinExistence type="predicted"/>
<dbReference type="SMART" id="SM00773">
    <property type="entry name" value="WGR"/>
    <property type="match status" value="1"/>
</dbReference>
<dbReference type="Gene3D" id="2.20.140.10">
    <property type="entry name" value="WGR domain"/>
    <property type="match status" value="1"/>
</dbReference>
<dbReference type="RefSeq" id="WP_128234026.1">
    <property type="nucleotide sequence ID" value="NZ_SAUW01000015.1"/>
</dbReference>
<dbReference type="OrthoDB" id="5801306at2"/>
<dbReference type="Proteomes" id="UP000284451">
    <property type="component" value="Unassembled WGS sequence"/>
</dbReference>
<protein>
    <submittedName>
        <fullName evidence="3">WGR domain-containing protein</fullName>
    </submittedName>
</protein>
<reference evidence="6 7" key="2">
    <citation type="submission" date="2019-01" db="EMBL/GenBank/DDBJ databases">
        <authorList>
            <person name="Li Y."/>
        </authorList>
    </citation>
    <scope>NUCLEOTIDE SEQUENCE [LARGE SCALE GENOMIC DNA]</scope>
    <source>
        <strain evidence="5 6">07D10-4-3</strain>
        <strain evidence="3 8">2D-5</strain>
        <strain evidence="4 7">D19-10-3-21</strain>
    </source>
</reference>
<evidence type="ECO:0000313" key="4">
    <source>
        <dbReference type="EMBL" id="RWR25890.1"/>
    </source>
</evidence>
<organism evidence="3 8">
    <name type="scientific">Paenirhodobacter populi</name>
    <dbReference type="NCBI Taxonomy" id="2306993"/>
    <lineage>
        <taxon>Bacteria</taxon>
        <taxon>Pseudomonadati</taxon>
        <taxon>Pseudomonadota</taxon>
        <taxon>Alphaproteobacteria</taxon>
        <taxon>Rhodobacterales</taxon>
        <taxon>Rhodobacter group</taxon>
        <taxon>Paenirhodobacter</taxon>
    </lineage>
</organism>
<feature type="compositionally biased region" description="Basic and acidic residues" evidence="1">
    <location>
        <begin position="102"/>
        <end position="116"/>
    </location>
</feature>
<feature type="domain" description="WGR" evidence="2">
    <location>
        <begin position="1"/>
        <end position="91"/>
    </location>
</feature>
<evidence type="ECO:0000313" key="5">
    <source>
        <dbReference type="EMBL" id="RWR26207.1"/>
    </source>
</evidence>
<accession>A0A443K0A0</accession>
<dbReference type="PROSITE" id="PS51977">
    <property type="entry name" value="WGR"/>
    <property type="match status" value="1"/>
</dbReference>
<feature type="compositionally biased region" description="Basic and acidic residues" evidence="1">
    <location>
        <begin position="80"/>
        <end position="94"/>
    </location>
</feature>
<accession>A0A443JZC6</accession>
<dbReference type="EMBL" id="SAUW01000015">
    <property type="protein sequence ID" value="RWR09184.1"/>
    <property type="molecule type" value="Genomic_DNA"/>
</dbReference>
<dbReference type="Pfam" id="PF05406">
    <property type="entry name" value="WGR"/>
    <property type="match status" value="1"/>
</dbReference>
<dbReference type="SUPFAM" id="SSF142921">
    <property type="entry name" value="WGR domain-like"/>
    <property type="match status" value="1"/>
</dbReference>
<evidence type="ECO:0000313" key="3">
    <source>
        <dbReference type="EMBL" id="RWR09184.1"/>
    </source>
</evidence>
<dbReference type="InterPro" id="IPR049809">
    <property type="entry name" value="YehF/YfeS-like_WGR"/>
</dbReference>